<dbReference type="InterPro" id="IPR012337">
    <property type="entry name" value="RNaseH-like_sf"/>
</dbReference>
<dbReference type="GO" id="GO:0008270">
    <property type="term" value="F:zinc ion binding"/>
    <property type="evidence" value="ECO:0007669"/>
    <property type="project" value="UniProtKB-KW"/>
</dbReference>
<dbReference type="EMBL" id="BTSY01000005">
    <property type="protein sequence ID" value="GMT27438.1"/>
    <property type="molecule type" value="Genomic_DNA"/>
</dbReference>
<evidence type="ECO:0000256" key="4">
    <source>
        <dbReference type="PROSITE-ProRule" id="PRU00027"/>
    </source>
</evidence>
<evidence type="ECO:0000259" key="5">
    <source>
        <dbReference type="PROSITE" id="PS50808"/>
    </source>
</evidence>
<dbReference type="GO" id="GO:0005634">
    <property type="term" value="C:nucleus"/>
    <property type="evidence" value="ECO:0007669"/>
    <property type="project" value="UniProtKB-SubCell"/>
</dbReference>
<dbReference type="SUPFAM" id="SSF57667">
    <property type="entry name" value="beta-beta-alpha zinc fingers"/>
    <property type="match status" value="1"/>
</dbReference>
<sequence length="117" mass="13275">SGYWRYFTSDPSTPETATCTLCGHKADRPGGNTNKMKGHLKKEHPEEFAVASQAKVLILVWLSKRYLTVPSTSVSAERIFSLAGILFRSHLRNRMSAEKAEELLLLRVNTTKFFRFV</sequence>
<dbReference type="PROSITE" id="PS50808">
    <property type="entry name" value="ZF_BED"/>
    <property type="match status" value="1"/>
</dbReference>
<evidence type="ECO:0000256" key="3">
    <source>
        <dbReference type="ARBA" id="ARBA00022833"/>
    </source>
</evidence>
<dbReference type="Pfam" id="PF02892">
    <property type="entry name" value="zf-BED"/>
    <property type="match status" value="1"/>
</dbReference>
<keyword evidence="1" id="KW-0479">Metal-binding</keyword>
<name>A0AAV5W7C4_9BILA</name>
<keyword evidence="3" id="KW-0862">Zinc</keyword>
<organism evidence="6 7">
    <name type="scientific">Pristionchus fissidentatus</name>
    <dbReference type="NCBI Taxonomy" id="1538716"/>
    <lineage>
        <taxon>Eukaryota</taxon>
        <taxon>Metazoa</taxon>
        <taxon>Ecdysozoa</taxon>
        <taxon>Nematoda</taxon>
        <taxon>Chromadorea</taxon>
        <taxon>Rhabditida</taxon>
        <taxon>Rhabditina</taxon>
        <taxon>Diplogasteromorpha</taxon>
        <taxon>Diplogasteroidea</taxon>
        <taxon>Neodiplogasteridae</taxon>
        <taxon>Pristionchus</taxon>
    </lineage>
</organism>
<dbReference type="GO" id="GO:0046983">
    <property type="term" value="F:protein dimerization activity"/>
    <property type="evidence" value="ECO:0007669"/>
    <property type="project" value="InterPro"/>
</dbReference>
<protein>
    <recommendedName>
        <fullName evidence="5">BED-type domain-containing protein</fullName>
    </recommendedName>
</protein>
<comment type="caution">
    <text evidence="6">The sequence shown here is derived from an EMBL/GenBank/DDBJ whole genome shotgun (WGS) entry which is preliminary data.</text>
</comment>
<feature type="domain" description="BED-type" evidence="5">
    <location>
        <begin position="1"/>
        <end position="51"/>
    </location>
</feature>
<gene>
    <name evidence="6" type="ORF">PFISCL1PPCAC_18735</name>
</gene>
<evidence type="ECO:0000256" key="1">
    <source>
        <dbReference type="ARBA" id="ARBA00022723"/>
    </source>
</evidence>
<proteinExistence type="predicted"/>
<dbReference type="InterPro" id="IPR003656">
    <property type="entry name" value="Znf_BED"/>
</dbReference>
<feature type="non-terminal residue" evidence="6">
    <location>
        <position position="1"/>
    </location>
</feature>
<evidence type="ECO:0000313" key="6">
    <source>
        <dbReference type="EMBL" id="GMT27438.1"/>
    </source>
</evidence>
<dbReference type="GO" id="GO:0003677">
    <property type="term" value="F:DNA binding"/>
    <property type="evidence" value="ECO:0007669"/>
    <property type="project" value="UniProtKB-KW"/>
</dbReference>
<dbReference type="SUPFAM" id="SSF53098">
    <property type="entry name" value="Ribonuclease H-like"/>
    <property type="match status" value="1"/>
</dbReference>
<dbReference type="Proteomes" id="UP001432322">
    <property type="component" value="Unassembled WGS sequence"/>
</dbReference>
<dbReference type="InterPro" id="IPR036236">
    <property type="entry name" value="Znf_C2H2_sf"/>
</dbReference>
<keyword evidence="7" id="KW-1185">Reference proteome</keyword>
<keyword evidence="2 4" id="KW-0863">Zinc-finger</keyword>
<feature type="non-terminal residue" evidence="6">
    <location>
        <position position="117"/>
    </location>
</feature>
<reference evidence="6" key="1">
    <citation type="submission" date="2023-10" db="EMBL/GenBank/DDBJ databases">
        <title>Genome assembly of Pristionchus species.</title>
        <authorList>
            <person name="Yoshida K."/>
            <person name="Sommer R.J."/>
        </authorList>
    </citation>
    <scope>NUCLEOTIDE SEQUENCE</scope>
    <source>
        <strain evidence="6">RS5133</strain>
    </source>
</reference>
<dbReference type="AlphaFoldDB" id="A0AAV5W7C4"/>
<evidence type="ECO:0000313" key="7">
    <source>
        <dbReference type="Proteomes" id="UP001432322"/>
    </source>
</evidence>
<evidence type="ECO:0000256" key="2">
    <source>
        <dbReference type="ARBA" id="ARBA00022771"/>
    </source>
</evidence>
<accession>A0AAV5W7C4</accession>